<dbReference type="SUPFAM" id="SSF52833">
    <property type="entry name" value="Thioredoxin-like"/>
    <property type="match status" value="4"/>
</dbReference>
<evidence type="ECO:0000313" key="7">
    <source>
        <dbReference type="EMBL" id="KAJ8302576.1"/>
    </source>
</evidence>
<comment type="caution">
    <text evidence="7">The sequence shown here is derived from an EMBL/GenBank/DDBJ whole genome shotgun (WGS) entry which is preliminary data.</text>
</comment>
<comment type="catalytic activity">
    <reaction evidence="4">
        <text>RX + glutathione = an S-substituted glutathione + a halide anion + H(+)</text>
        <dbReference type="Rhea" id="RHEA:16437"/>
        <dbReference type="ChEBI" id="CHEBI:15378"/>
        <dbReference type="ChEBI" id="CHEBI:16042"/>
        <dbReference type="ChEBI" id="CHEBI:17792"/>
        <dbReference type="ChEBI" id="CHEBI:57925"/>
        <dbReference type="ChEBI" id="CHEBI:90779"/>
        <dbReference type="EC" id="2.5.1.18"/>
    </reaction>
</comment>
<dbReference type="PANTHER" id="PTHR43917">
    <property type="match status" value="1"/>
</dbReference>
<feature type="domain" description="GST C-terminal" evidence="6">
    <location>
        <begin position="753"/>
        <end position="905"/>
    </location>
</feature>
<sequence>MVLKYYYDLMSQPSRAVYIFLKVNHVKFEPKPVALRNREHHGEEYKKINPFSLVPVIDDDGFILTERQYLTCKYNLDDHWYPRNDLKAQARIDEYMNWQHANTRFTAALLFRHLLIIPTTYKTSIDFKAVEEYKKKTAVMVKQLESYFLHDNIYLCGRDITLADILGVCELMQLYGVSEENVWASNHVIKAWMDRVKERLQPHFDDAHKIIYRTREVYKTLGPQLAKMNMVLTYYFHLLSQPCRALYIFMKLNNIPFVGKEVALLKGEHRGNEFKNVNPFQKVPVIDDDGFILTESVAILKYLAIKYKVPDHWYPKDDPCAQARIDEYMNWQHTNTRTNAAMFFQNLLLIPMMTQRPVNNNRVEQYRKGTSDAVMCIETYFLRNKKYLCGNEITIADLLGVCELMQLCAVSEEKIWTSNAVVNAWVERVKERLNPYYDEAHQIVFQFREKYKTLKPQFSKIIMVLTYYYELLSQPCRAVYIFLKINNIPFVEKPVALLKGEQRTEEFRKINPLTKVPVIDDDGFILTESVAILKYLAIKYKVPDHWYPKDDPCAQARIDEYMNWQHTNTRINAAMFFQNLLLIPMRTKQPIDFKEVEKYEKLTDAAVKNIESYYLRNNKYLCGNEITLADLLGVCELMQLWAVSEEKVWASNAVVNAWVERVKERLNPYYDEAHQIPARAVYIFLKVNNIPFIEKPVALRKNEHYGEEYVKINPFSRVPVLDDEGFILTESVAILKYLADKYNVADHWYPKNDRKIRARIDEYMNWQNFYTRANAGTVFQHLLYLFFYISNLNDFSFQLIIPTTFKTPIDFAAVENAKEKMVSTVKYLETYFLRDNKYLCGNNITLADMLGVCELMQLYGVSEEGIWSSNPVLNAYVERVKNRLQPHFDEGHKITYRTRELYKTLGPKLAKL</sequence>
<dbReference type="Gene3D" id="1.20.1050.10">
    <property type="match status" value="4"/>
</dbReference>
<dbReference type="InterPro" id="IPR004046">
    <property type="entry name" value="GST_C"/>
</dbReference>
<evidence type="ECO:0000313" key="8">
    <source>
        <dbReference type="Proteomes" id="UP001217089"/>
    </source>
</evidence>
<dbReference type="Pfam" id="PF02798">
    <property type="entry name" value="GST_N"/>
    <property type="match status" value="4"/>
</dbReference>
<evidence type="ECO:0000256" key="2">
    <source>
        <dbReference type="ARBA" id="ARBA00009899"/>
    </source>
</evidence>
<dbReference type="Gene3D" id="3.40.30.10">
    <property type="entry name" value="Glutaredoxin"/>
    <property type="match status" value="3"/>
</dbReference>
<dbReference type="SFLD" id="SFLDG00358">
    <property type="entry name" value="Main_(cytGST)"/>
    <property type="match status" value="4"/>
</dbReference>
<dbReference type="InterPro" id="IPR051369">
    <property type="entry name" value="GST_Theta"/>
</dbReference>
<reference evidence="7 8" key="1">
    <citation type="submission" date="2022-12" db="EMBL/GenBank/DDBJ databases">
        <title>Chromosome-level genome of Tegillarca granosa.</title>
        <authorList>
            <person name="Kim J."/>
        </authorList>
    </citation>
    <scope>NUCLEOTIDE SEQUENCE [LARGE SCALE GENOMIC DNA]</scope>
    <source>
        <strain evidence="7">Teg-2019</strain>
        <tissue evidence="7">Adductor muscle</tissue>
    </source>
</reference>
<evidence type="ECO:0000256" key="3">
    <source>
        <dbReference type="ARBA" id="ARBA00022490"/>
    </source>
</evidence>
<accession>A0ABQ9EFE2</accession>
<gene>
    <name evidence="7" type="ORF">KUTeg_018972</name>
</gene>
<dbReference type="EMBL" id="JARBDR010000917">
    <property type="protein sequence ID" value="KAJ8302576.1"/>
    <property type="molecule type" value="Genomic_DNA"/>
</dbReference>
<dbReference type="CDD" id="cd03050">
    <property type="entry name" value="GST_N_Theta"/>
    <property type="match status" value="3"/>
</dbReference>
<dbReference type="InterPro" id="IPR040079">
    <property type="entry name" value="Glutathione_S-Trfase"/>
</dbReference>
<dbReference type="Proteomes" id="UP001217089">
    <property type="component" value="Unassembled WGS sequence"/>
</dbReference>
<protein>
    <submittedName>
        <fullName evidence="7">Uncharacterized protein</fullName>
    </submittedName>
</protein>
<dbReference type="PROSITE" id="PS50405">
    <property type="entry name" value="GST_CTER"/>
    <property type="match status" value="4"/>
</dbReference>
<dbReference type="InterPro" id="IPR010987">
    <property type="entry name" value="Glutathione-S-Trfase_C-like"/>
</dbReference>
<dbReference type="CDD" id="cd03183">
    <property type="entry name" value="GST_C_Theta"/>
    <property type="match status" value="2"/>
</dbReference>
<evidence type="ECO:0000259" key="5">
    <source>
        <dbReference type="PROSITE" id="PS50404"/>
    </source>
</evidence>
<evidence type="ECO:0000256" key="4">
    <source>
        <dbReference type="ARBA" id="ARBA00047960"/>
    </source>
</evidence>
<organism evidence="7 8">
    <name type="scientific">Tegillarca granosa</name>
    <name type="common">Malaysian cockle</name>
    <name type="synonym">Anadara granosa</name>
    <dbReference type="NCBI Taxonomy" id="220873"/>
    <lineage>
        <taxon>Eukaryota</taxon>
        <taxon>Metazoa</taxon>
        <taxon>Spiralia</taxon>
        <taxon>Lophotrochozoa</taxon>
        <taxon>Mollusca</taxon>
        <taxon>Bivalvia</taxon>
        <taxon>Autobranchia</taxon>
        <taxon>Pteriomorphia</taxon>
        <taxon>Arcoida</taxon>
        <taxon>Arcoidea</taxon>
        <taxon>Arcidae</taxon>
        <taxon>Tegillarca</taxon>
    </lineage>
</organism>
<feature type="domain" description="GST N-terminal" evidence="5">
    <location>
        <begin position="463"/>
        <end position="544"/>
    </location>
</feature>
<comment type="similarity">
    <text evidence="2">Belongs to the GST superfamily. Theta family.</text>
</comment>
<dbReference type="SUPFAM" id="SSF47616">
    <property type="entry name" value="GST C-terminal domain-like"/>
    <property type="match status" value="4"/>
</dbReference>
<proteinExistence type="inferred from homology"/>
<keyword evidence="8" id="KW-1185">Reference proteome</keyword>
<dbReference type="InterPro" id="IPR036249">
    <property type="entry name" value="Thioredoxin-like_sf"/>
</dbReference>
<dbReference type="Pfam" id="PF00043">
    <property type="entry name" value="GST_C"/>
    <property type="match status" value="3"/>
</dbReference>
<comment type="subcellular location">
    <subcellularLocation>
        <location evidence="1">Cytoplasm</location>
    </subcellularLocation>
</comment>
<dbReference type="InterPro" id="IPR040077">
    <property type="entry name" value="GST_C_Theta"/>
</dbReference>
<dbReference type="InterPro" id="IPR036282">
    <property type="entry name" value="Glutathione-S-Trfase_C_sf"/>
</dbReference>
<feature type="domain" description="GST N-terminal" evidence="5">
    <location>
        <begin position="230"/>
        <end position="311"/>
    </location>
</feature>
<evidence type="ECO:0000256" key="1">
    <source>
        <dbReference type="ARBA" id="ARBA00004496"/>
    </source>
</evidence>
<keyword evidence="3" id="KW-0963">Cytoplasm</keyword>
<dbReference type="SFLD" id="SFLDS00019">
    <property type="entry name" value="Glutathione_Transferase_(cytos"/>
    <property type="match status" value="4"/>
</dbReference>
<dbReference type="PROSITE" id="PS50404">
    <property type="entry name" value="GST_NTER"/>
    <property type="match status" value="4"/>
</dbReference>
<dbReference type="InterPro" id="IPR040075">
    <property type="entry name" value="GST_N_Theta"/>
</dbReference>
<feature type="domain" description="GST C-terminal" evidence="6">
    <location>
        <begin position="85"/>
        <end position="221"/>
    </location>
</feature>
<name>A0ABQ9EFE2_TEGGR</name>
<dbReference type="PANTHER" id="PTHR43917:SF8">
    <property type="entry name" value="GH16740P-RELATED"/>
    <property type="match status" value="1"/>
</dbReference>
<feature type="domain" description="GST N-terminal" evidence="5">
    <location>
        <begin position="665"/>
        <end position="746"/>
    </location>
</feature>
<evidence type="ECO:0000259" key="6">
    <source>
        <dbReference type="PROSITE" id="PS50405"/>
    </source>
</evidence>
<dbReference type="InterPro" id="IPR004045">
    <property type="entry name" value="Glutathione_S-Trfase_N"/>
</dbReference>
<feature type="domain" description="GST C-terminal" evidence="6">
    <location>
        <begin position="551"/>
        <end position="697"/>
    </location>
</feature>
<feature type="domain" description="GST N-terminal" evidence="5">
    <location>
        <begin position="1"/>
        <end position="78"/>
    </location>
</feature>
<feature type="domain" description="GST C-terminal" evidence="6">
    <location>
        <begin position="318"/>
        <end position="454"/>
    </location>
</feature>